<feature type="domain" description="SH3" evidence="8">
    <location>
        <begin position="93"/>
        <end position="153"/>
    </location>
</feature>
<dbReference type="Pfam" id="PF00018">
    <property type="entry name" value="SH3_1"/>
    <property type="match status" value="1"/>
</dbReference>
<dbReference type="InterPro" id="IPR036028">
    <property type="entry name" value="SH3-like_dom_sf"/>
</dbReference>
<dbReference type="STRING" id="763407.A0A167K2X0"/>
<dbReference type="PRINTS" id="PR00452">
    <property type="entry name" value="SH3DOMAIN"/>
</dbReference>
<dbReference type="GO" id="GO:0005884">
    <property type="term" value="C:actin filament"/>
    <property type="evidence" value="ECO:0007669"/>
    <property type="project" value="TreeGrafter"/>
</dbReference>
<evidence type="ECO:0000256" key="4">
    <source>
        <dbReference type="ARBA" id="ARBA00023203"/>
    </source>
</evidence>
<accession>A0A167K2X0</accession>
<dbReference type="GO" id="GO:0051015">
    <property type="term" value="F:actin filament binding"/>
    <property type="evidence" value="ECO:0007669"/>
    <property type="project" value="TreeGrafter"/>
</dbReference>
<organism evidence="9 10">
    <name type="scientific">Phycomyces blakesleeanus (strain ATCC 8743b / DSM 1359 / FGSC 10004 / NBRC 33097 / NRRL 1555)</name>
    <dbReference type="NCBI Taxonomy" id="763407"/>
    <lineage>
        <taxon>Eukaryota</taxon>
        <taxon>Fungi</taxon>
        <taxon>Fungi incertae sedis</taxon>
        <taxon>Mucoromycota</taxon>
        <taxon>Mucoromycotina</taxon>
        <taxon>Mucoromycetes</taxon>
        <taxon>Mucorales</taxon>
        <taxon>Phycomycetaceae</taxon>
        <taxon>Phycomyces</taxon>
    </lineage>
</organism>
<dbReference type="InterPro" id="IPR001452">
    <property type="entry name" value="SH3_domain"/>
</dbReference>
<sequence>MSLDEGEVVTNIDQVDDGWWFGVSEDGSKQGLFPANYVQVLEQEEQPSQERHQPNAYEEKEEESPAVVHAAQQIEPQAHITHTPAPVHQDEENKGHTAVALYDYAAGEDNEISFHEHEIISNIEFVSEEWWQGLSPDGKTVGLFPANYVELQG</sequence>
<dbReference type="GeneID" id="28990119"/>
<dbReference type="OrthoDB" id="5971719at2759"/>
<protein>
    <recommendedName>
        <fullName evidence="8">SH3 domain-containing protein</fullName>
    </recommendedName>
</protein>
<dbReference type="Proteomes" id="UP000077315">
    <property type="component" value="Unassembled WGS sequence"/>
</dbReference>
<evidence type="ECO:0000256" key="7">
    <source>
        <dbReference type="SAM" id="MobiDB-lite"/>
    </source>
</evidence>
<dbReference type="PANTHER" id="PTHR10829">
    <property type="entry name" value="CORTACTIN AND DREBRIN"/>
    <property type="match status" value="1"/>
</dbReference>
<evidence type="ECO:0000256" key="5">
    <source>
        <dbReference type="ARBA" id="ARBA00023212"/>
    </source>
</evidence>
<dbReference type="SMART" id="SM00326">
    <property type="entry name" value="SH3"/>
    <property type="match status" value="2"/>
</dbReference>
<dbReference type="PANTHER" id="PTHR10829:SF25">
    <property type="entry name" value="DREBRIN-LIKE PROTEIN"/>
    <property type="match status" value="1"/>
</dbReference>
<evidence type="ECO:0000256" key="2">
    <source>
        <dbReference type="ARBA" id="ARBA00022443"/>
    </source>
</evidence>
<dbReference type="VEuPathDB" id="FungiDB:PHYBLDRAFT_128295"/>
<name>A0A167K2X0_PHYB8</name>
<keyword evidence="4" id="KW-0009">Actin-binding</keyword>
<dbReference type="Gene3D" id="2.30.30.40">
    <property type="entry name" value="SH3 Domains"/>
    <property type="match status" value="2"/>
</dbReference>
<dbReference type="GO" id="GO:0030833">
    <property type="term" value="P:regulation of actin filament polymerization"/>
    <property type="evidence" value="ECO:0007669"/>
    <property type="project" value="TreeGrafter"/>
</dbReference>
<feature type="domain" description="SH3" evidence="8">
    <location>
        <begin position="1"/>
        <end position="43"/>
    </location>
</feature>
<evidence type="ECO:0000256" key="6">
    <source>
        <dbReference type="PROSITE-ProRule" id="PRU00192"/>
    </source>
</evidence>
<keyword evidence="2 6" id="KW-0728">SH3 domain</keyword>
<dbReference type="InterPro" id="IPR035717">
    <property type="entry name" value="Drebrin-like_SH3"/>
</dbReference>
<gene>
    <name evidence="9" type="ORF">PHYBLDRAFT_128295</name>
</gene>
<evidence type="ECO:0000313" key="9">
    <source>
        <dbReference type="EMBL" id="OAD67159.1"/>
    </source>
</evidence>
<evidence type="ECO:0000313" key="10">
    <source>
        <dbReference type="Proteomes" id="UP000077315"/>
    </source>
</evidence>
<dbReference type="PRINTS" id="PR00499">
    <property type="entry name" value="P67PHOX"/>
</dbReference>
<evidence type="ECO:0000259" key="8">
    <source>
        <dbReference type="PROSITE" id="PS50002"/>
    </source>
</evidence>
<reference evidence="10" key="1">
    <citation type="submission" date="2015-06" db="EMBL/GenBank/DDBJ databases">
        <title>Expansion of signal transduction pathways in fungi by whole-genome duplication.</title>
        <authorList>
            <consortium name="DOE Joint Genome Institute"/>
            <person name="Corrochano L.M."/>
            <person name="Kuo A."/>
            <person name="Marcet-Houben M."/>
            <person name="Polaino S."/>
            <person name="Salamov A."/>
            <person name="Villalobos J.M."/>
            <person name="Alvarez M.I."/>
            <person name="Avalos J."/>
            <person name="Benito E.P."/>
            <person name="Benoit I."/>
            <person name="Burger G."/>
            <person name="Camino L.P."/>
            <person name="Canovas D."/>
            <person name="Cerda-Olmedo E."/>
            <person name="Cheng J.-F."/>
            <person name="Dominguez A."/>
            <person name="Elias M."/>
            <person name="Eslava A.P."/>
            <person name="Glaser F."/>
            <person name="Grimwood J."/>
            <person name="Gutierrez G."/>
            <person name="Heitman J."/>
            <person name="Henrissat B."/>
            <person name="Iturriaga E.A."/>
            <person name="Lang B.F."/>
            <person name="Lavin J.L."/>
            <person name="Lee S."/>
            <person name="Li W."/>
            <person name="Lindquist E."/>
            <person name="Lopez-Garcia S."/>
            <person name="Luque E.M."/>
            <person name="Marcos A.T."/>
            <person name="Martin J."/>
            <person name="McCluskey K."/>
            <person name="Medina H.R."/>
            <person name="Miralles-Duran A."/>
            <person name="Miyazaki A."/>
            <person name="Munoz-Torres E."/>
            <person name="Oguiza J.A."/>
            <person name="Ohm R."/>
            <person name="Olmedo M."/>
            <person name="Orejas M."/>
            <person name="Ortiz-Castellanos L."/>
            <person name="Pisabarro A.G."/>
            <person name="Rodriguez-Romero J."/>
            <person name="Ruiz-Herrera J."/>
            <person name="Ruiz-Vazquez R."/>
            <person name="Sanz C."/>
            <person name="Schackwitz W."/>
            <person name="Schmutz J."/>
            <person name="Shahriari M."/>
            <person name="Shelest E."/>
            <person name="Silva-Franco F."/>
            <person name="Soanes D."/>
            <person name="Syed K."/>
            <person name="Tagua V.G."/>
            <person name="Talbot N.J."/>
            <person name="Thon M."/>
            <person name="De vries R.P."/>
            <person name="Wiebenga A."/>
            <person name="Yadav J.S."/>
            <person name="Braun E.L."/>
            <person name="Baker S."/>
            <person name="Garre V."/>
            <person name="Horwitz B."/>
            <person name="Torres-Martinez S."/>
            <person name="Idnurm A."/>
            <person name="Herrera-Estrella A."/>
            <person name="Gabaldon T."/>
            <person name="Grigoriev I.V."/>
        </authorList>
    </citation>
    <scope>NUCLEOTIDE SEQUENCE [LARGE SCALE GENOMIC DNA]</scope>
    <source>
        <strain evidence="10">NRRL 1555(-)</strain>
    </source>
</reference>
<comment type="subcellular location">
    <subcellularLocation>
        <location evidence="1">Cytoplasm</location>
        <location evidence="1">Cytoskeleton</location>
    </subcellularLocation>
</comment>
<dbReference type="RefSeq" id="XP_018285199.1">
    <property type="nucleotide sequence ID" value="XM_018429213.1"/>
</dbReference>
<dbReference type="GO" id="GO:0030864">
    <property type="term" value="C:cortical actin cytoskeleton"/>
    <property type="evidence" value="ECO:0007669"/>
    <property type="project" value="TreeGrafter"/>
</dbReference>
<keyword evidence="5" id="KW-0206">Cytoskeleton</keyword>
<keyword evidence="10" id="KW-1185">Reference proteome</keyword>
<proteinExistence type="predicted"/>
<dbReference type="CDD" id="cd11960">
    <property type="entry name" value="SH3_Abp1_eu"/>
    <property type="match status" value="1"/>
</dbReference>
<dbReference type="AlphaFoldDB" id="A0A167K2X0"/>
<feature type="region of interest" description="Disordered" evidence="7">
    <location>
        <begin position="41"/>
        <end position="68"/>
    </location>
</feature>
<evidence type="ECO:0000256" key="3">
    <source>
        <dbReference type="ARBA" id="ARBA00022490"/>
    </source>
</evidence>
<dbReference type="PROSITE" id="PS50002">
    <property type="entry name" value="SH3"/>
    <property type="match status" value="2"/>
</dbReference>
<dbReference type="InParanoid" id="A0A167K2X0"/>
<dbReference type="SUPFAM" id="SSF50044">
    <property type="entry name" value="SH3-domain"/>
    <property type="match status" value="2"/>
</dbReference>
<keyword evidence="3" id="KW-0963">Cytoplasm</keyword>
<evidence type="ECO:0000256" key="1">
    <source>
        <dbReference type="ARBA" id="ARBA00004245"/>
    </source>
</evidence>
<dbReference type="EMBL" id="KV441025">
    <property type="protein sequence ID" value="OAD67159.1"/>
    <property type="molecule type" value="Genomic_DNA"/>
</dbReference>
<dbReference type="Pfam" id="PF14604">
    <property type="entry name" value="SH3_9"/>
    <property type="match status" value="1"/>
</dbReference>